<comment type="caution">
    <text evidence="2">The sequence shown here is derived from an EMBL/GenBank/DDBJ whole genome shotgun (WGS) entry which is preliminary data.</text>
</comment>
<accession>A0A4U3MGM6</accession>
<evidence type="ECO:0000313" key="3">
    <source>
        <dbReference type="Proteomes" id="UP000308705"/>
    </source>
</evidence>
<dbReference type="PANTHER" id="PTHR43190">
    <property type="entry name" value="N-ACETYL-D-GLUCOSAMINE KINASE"/>
    <property type="match status" value="1"/>
</dbReference>
<dbReference type="InterPro" id="IPR002731">
    <property type="entry name" value="ATPase_BadF"/>
</dbReference>
<reference evidence="2 3" key="1">
    <citation type="submission" date="2019-04" db="EMBL/GenBank/DDBJ databases">
        <title>Herbidospora sp. NEAU-GS14.nov., a novel actinomycete isolated from soil.</title>
        <authorList>
            <person name="Han L."/>
        </authorList>
    </citation>
    <scope>NUCLEOTIDE SEQUENCE [LARGE SCALE GENOMIC DNA]</scope>
    <source>
        <strain evidence="2 3">NEAU-GS14</strain>
    </source>
</reference>
<dbReference type="Proteomes" id="UP000308705">
    <property type="component" value="Unassembled WGS sequence"/>
</dbReference>
<keyword evidence="3" id="KW-1185">Reference proteome</keyword>
<sequence>MIIGVDGGGTSTRCVVVGEDGRVAGRGHAGGANVVSAADPAANLLAALREAMRGLDPARVVGGVFGLAGSGAGRAGRLAAEAWRAAGLPGRPFVVADVLVAFAGATAEPDGTVLLAGTGAVAARIAGWDVVRVADGHGWLVGDEGSGVWIGRQAVTAALKSLDGRGVRTDLVDRLDLGRSPDEIVSRVYAQVADQGPASLGRFAPIADEAARYGDEAAIAILIDAARRLTATARALGPGAGPMVLAGSLLTQPTELARLVRAELGDVETIPARDNAAGAAALGLRVAFPSADAHRRVIGDAHAA</sequence>
<keyword evidence="2" id="KW-0808">Transferase</keyword>
<dbReference type="SUPFAM" id="SSF53067">
    <property type="entry name" value="Actin-like ATPase domain"/>
    <property type="match status" value="2"/>
</dbReference>
<proteinExistence type="predicted"/>
<gene>
    <name evidence="2" type="ORF">FDA94_17375</name>
</gene>
<organism evidence="2 3">
    <name type="scientific">Herbidospora galbida</name>
    <dbReference type="NCBI Taxonomy" id="2575442"/>
    <lineage>
        <taxon>Bacteria</taxon>
        <taxon>Bacillati</taxon>
        <taxon>Actinomycetota</taxon>
        <taxon>Actinomycetes</taxon>
        <taxon>Streptosporangiales</taxon>
        <taxon>Streptosporangiaceae</taxon>
        <taxon>Herbidospora</taxon>
    </lineage>
</organism>
<name>A0A4U3MGM6_9ACTN</name>
<feature type="domain" description="ATPase BadF/BadG/BcrA/BcrD type" evidence="1">
    <location>
        <begin position="3"/>
        <end position="281"/>
    </location>
</feature>
<dbReference type="Gene3D" id="3.30.420.40">
    <property type="match status" value="2"/>
</dbReference>
<dbReference type="AlphaFoldDB" id="A0A4U3MGM6"/>
<keyword evidence="2" id="KW-0418">Kinase</keyword>
<dbReference type="InterPro" id="IPR043129">
    <property type="entry name" value="ATPase_NBD"/>
</dbReference>
<dbReference type="Pfam" id="PF01869">
    <property type="entry name" value="BcrAD_BadFG"/>
    <property type="match status" value="1"/>
</dbReference>
<evidence type="ECO:0000313" key="2">
    <source>
        <dbReference type="EMBL" id="TKK87632.1"/>
    </source>
</evidence>
<dbReference type="EMBL" id="SZQA01000015">
    <property type="protein sequence ID" value="TKK87632.1"/>
    <property type="molecule type" value="Genomic_DNA"/>
</dbReference>
<evidence type="ECO:0000259" key="1">
    <source>
        <dbReference type="Pfam" id="PF01869"/>
    </source>
</evidence>
<protein>
    <submittedName>
        <fullName evidence="2">N-acetylglucosamine kinase</fullName>
    </submittedName>
</protein>
<dbReference type="InterPro" id="IPR052519">
    <property type="entry name" value="Euk-type_GlcNAc_Kinase"/>
</dbReference>
<dbReference type="OrthoDB" id="8701357at2"/>
<dbReference type="GO" id="GO:0016301">
    <property type="term" value="F:kinase activity"/>
    <property type="evidence" value="ECO:0007669"/>
    <property type="project" value="UniProtKB-KW"/>
</dbReference>
<dbReference type="PANTHER" id="PTHR43190:SF3">
    <property type="entry name" value="N-ACETYL-D-GLUCOSAMINE KINASE"/>
    <property type="match status" value="1"/>
</dbReference>